<proteinExistence type="predicted"/>
<name>A0A8X6MKV5_NEPPI</name>
<protein>
    <submittedName>
        <fullName evidence="1">Uncharacterized protein</fullName>
    </submittedName>
</protein>
<dbReference type="AlphaFoldDB" id="A0A8X6MKV5"/>
<dbReference type="Proteomes" id="UP000887013">
    <property type="component" value="Unassembled WGS sequence"/>
</dbReference>
<gene>
    <name evidence="1" type="ORF">NPIL_655141</name>
</gene>
<organism evidence="1 2">
    <name type="scientific">Nephila pilipes</name>
    <name type="common">Giant wood spider</name>
    <name type="synonym">Nephila maculata</name>
    <dbReference type="NCBI Taxonomy" id="299642"/>
    <lineage>
        <taxon>Eukaryota</taxon>
        <taxon>Metazoa</taxon>
        <taxon>Ecdysozoa</taxon>
        <taxon>Arthropoda</taxon>
        <taxon>Chelicerata</taxon>
        <taxon>Arachnida</taxon>
        <taxon>Araneae</taxon>
        <taxon>Araneomorphae</taxon>
        <taxon>Entelegynae</taxon>
        <taxon>Araneoidea</taxon>
        <taxon>Nephilidae</taxon>
        <taxon>Nephila</taxon>
    </lineage>
</organism>
<sequence>MTIPPPKKREQVADGFIPCRSIESCERKDVCSSPHPDGSGALDPVLQEQSHRKVTPQFYINQKQLRTNLGNANAPQLLLNSLSSDSRLKTRLLKDFVMIEDTIVKGDKPVRNSGSHYLFSA</sequence>
<evidence type="ECO:0000313" key="1">
    <source>
        <dbReference type="EMBL" id="GFS60859.1"/>
    </source>
</evidence>
<keyword evidence="2" id="KW-1185">Reference proteome</keyword>
<evidence type="ECO:0000313" key="2">
    <source>
        <dbReference type="Proteomes" id="UP000887013"/>
    </source>
</evidence>
<accession>A0A8X6MKV5</accession>
<dbReference type="EMBL" id="BMAW01047437">
    <property type="protein sequence ID" value="GFS60859.1"/>
    <property type="molecule type" value="Genomic_DNA"/>
</dbReference>
<reference evidence="1" key="1">
    <citation type="submission" date="2020-08" db="EMBL/GenBank/DDBJ databases">
        <title>Multicomponent nature underlies the extraordinary mechanical properties of spider dragline silk.</title>
        <authorList>
            <person name="Kono N."/>
            <person name="Nakamura H."/>
            <person name="Mori M."/>
            <person name="Yoshida Y."/>
            <person name="Ohtoshi R."/>
            <person name="Malay A.D."/>
            <person name="Moran D.A.P."/>
            <person name="Tomita M."/>
            <person name="Numata K."/>
            <person name="Arakawa K."/>
        </authorList>
    </citation>
    <scope>NUCLEOTIDE SEQUENCE</scope>
</reference>
<comment type="caution">
    <text evidence="1">The sequence shown here is derived from an EMBL/GenBank/DDBJ whole genome shotgun (WGS) entry which is preliminary data.</text>
</comment>